<dbReference type="HOGENOM" id="CLU_3061192_0_0_6"/>
<organism evidence="1 2">
    <name type="scientific">Enterobacter ludwigii</name>
    <dbReference type="NCBI Taxonomy" id="299767"/>
    <lineage>
        <taxon>Bacteria</taxon>
        <taxon>Pseudomonadati</taxon>
        <taxon>Pseudomonadota</taxon>
        <taxon>Gammaproteobacteria</taxon>
        <taxon>Enterobacterales</taxon>
        <taxon>Enterobacteriaceae</taxon>
        <taxon>Enterobacter</taxon>
        <taxon>Enterobacter cloacae complex</taxon>
    </lineage>
</organism>
<proteinExistence type="predicted"/>
<dbReference type="EMBL" id="CP002886">
    <property type="protein sequence ID" value="AEW73848.1"/>
    <property type="molecule type" value="Genomic_DNA"/>
</dbReference>
<evidence type="ECO:0000313" key="2">
    <source>
        <dbReference type="Proteomes" id="UP000007838"/>
    </source>
</evidence>
<dbReference type="AlphaFoldDB" id="G8LD25"/>
<name>G8LD25_9ENTR</name>
<dbReference type="Proteomes" id="UP000007838">
    <property type="component" value="Chromosome"/>
</dbReference>
<gene>
    <name evidence="1" type="ORF">EcWSU1_02413</name>
</gene>
<reference evidence="1 2" key="1">
    <citation type="journal article" date="2011" name="Stand. Genomic Sci.">
        <title>Complete genome of the onion pathogen Enterobacter cloacae EcWSU1.</title>
        <authorList>
            <person name="Humann J.L."/>
            <person name="Wildung M."/>
            <person name="Cheng C.H."/>
            <person name="Lee T."/>
            <person name="Stewart J.E."/>
            <person name="Drew J.C."/>
            <person name="Triplett E.W."/>
            <person name="Main D."/>
            <person name="Schroeder B.K."/>
        </authorList>
    </citation>
    <scope>NUCLEOTIDE SEQUENCE [LARGE SCALE GENOMIC DNA]</scope>
    <source>
        <strain evidence="1 2">EcWSU1</strain>
    </source>
</reference>
<dbReference type="KEGG" id="eec:EcWSU1_02413"/>
<accession>G8LD25</accession>
<sequence length="53" mass="5809">MALCMTNISHRLHPLSHELGSLNENLIFNAIALLSAESDQFTHNTVAMDGLLC</sequence>
<protein>
    <submittedName>
        <fullName evidence="1">Uncharacterized protein</fullName>
    </submittedName>
</protein>
<evidence type="ECO:0000313" key="1">
    <source>
        <dbReference type="EMBL" id="AEW73848.1"/>
    </source>
</evidence>